<feature type="transmembrane region" description="Helical" evidence="1">
    <location>
        <begin position="140"/>
        <end position="161"/>
    </location>
</feature>
<dbReference type="Pfam" id="PF07690">
    <property type="entry name" value="MFS_1"/>
    <property type="match status" value="2"/>
</dbReference>
<feature type="transmembrane region" description="Helical" evidence="1">
    <location>
        <begin position="12"/>
        <end position="33"/>
    </location>
</feature>
<feature type="transmembrane region" description="Helical" evidence="1">
    <location>
        <begin position="532"/>
        <end position="554"/>
    </location>
</feature>
<evidence type="ECO:0000313" key="3">
    <source>
        <dbReference type="RefSeq" id="XP_014487668.1"/>
    </source>
</evidence>
<dbReference type="GO" id="GO:0008028">
    <property type="term" value="F:monocarboxylic acid transmembrane transporter activity"/>
    <property type="evidence" value="ECO:0007669"/>
    <property type="project" value="TreeGrafter"/>
</dbReference>
<evidence type="ECO:0000313" key="2">
    <source>
        <dbReference type="Proteomes" id="UP000515204"/>
    </source>
</evidence>
<name>A0A6P3YBC6_DINQU</name>
<dbReference type="OrthoDB" id="410267at2759"/>
<feature type="transmembrane region" description="Helical" evidence="1">
    <location>
        <begin position="81"/>
        <end position="99"/>
    </location>
</feature>
<evidence type="ECO:0000256" key="1">
    <source>
        <dbReference type="SAM" id="Phobius"/>
    </source>
</evidence>
<dbReference type="Proteomes" id="UP000515204">
    <property type="component" value="Unplaced"/>
</dbReference>
<dbReference type="PANTHER" id="PTHR11360:SF237">
    <property type="entry name" value="MONOCARBOXYLATE TRANSPORTER 12-B-LIKE PROTEIN"/>
    <property type="match status" value="1"/>
</dbReference>
<keyword evidence="1" id="KW-0812">Transmembrane</keyword>
<dbReference type="InterPro" id="IPR011701">
    <property type="entry name" value="MFS"/>
</dbReference>
<reference evidence="3" key="1">
    <citation type="submission" date="2025-08" db="UniProtKB">
        <authorList>
            <consortium name="RefSeq"/>
        </authorList>
    </citation>
    <scope>IDENTIFICATION</scope>
</reference>
<dbReference type="KEGG" id="dqu:106751305"/>
<feature type="transmembrane region" description="Helical" evidence="1">
    <location>
        <begin position="53"/>
        <end position="69"/>
    </location>
</feature>
<dbReference type="GeneID" id="106751305"/>
<keyword evidence="2" id="KW-1185">Reference proteome</keyword>
<sequence length="598" mass="65551">MTTRVPPNGGWGWMIVLAFALSNLSTISVMQAFGLVFKDSFAKLNLTATDTAVIINVNFAFGMIFGLFNGPLLKTYGYRKVSMFGSLLYTGGMMMTAFANNFTLIIISYGILTSLGMGMSMSGFSLAINSYFTTKRTRAMALAVTITGLGPIVMPQVTSFLLSTYGIQGTILLFGAYSLHSAVGALLLQPLKWHKKSEPLSLETVTKTPDILNNTEDTSNVNAEEETILQPSRSIANNYQMKRKISTIDHDSEVGSIYGFDTPLPRQTSVETRANASYDTNYDIEMSIMNGTSMTSLHGSRKYLNGAMVPWWNSTKSVNSINLGSSIKIFEEPVPITKKLTFIDVNDANGICQNNVEKDSLIEKKADTGSTIVDDDNDNNEKKSVVWRFLRWLASMYDLDLLRDPIYVNMMIGMSVAIFAEANFSLLTPFILADMNMSTPQIASAMSLIALSDLLSRGASPFLGEWLHQPARMMYLLSLCLLIISRSSLLFTNSLTTVLIVTVGLGVAKGVRSVYMVLVIPSYVPIEKLPSASGIQMLTNGVILTCVGPLVGLIRDKTGSYTPCIILVNCVTAVTVIMWLTEIVILKRIARRKSRSPT</sequence>
<keyword evidence="1" id="KW-1133">Transmembrane helix</keyword>
<feature type="transmembrane region" description="Helical" evidence="1">
    <location>
        <begin position="105"/>
        <end position="128"/>
    </location>
</feature>
<organism evidence="2 3">
    <name type="scientific">Dinoponera quadriceps</name>
    <name type="common">South American ant</name>
    <dbReference type="NCBI Taxonomy" id="609295"/>
    <lineage>
        <taxon>Eukaryota</taxon>
        <taxon>Metazoa</taxon>
        <taxon>Ecdysozoa</taxon>
        <taxon>Arthropoda</taxon>
        <taxon>Hexapoda</taxon>
        <taxon>Insecta</taxon>
        <taxon>Pterygota</taxon>
        <taxon>Neoptera</taxon>
        <taxon>Endopterygota</taxon>
        <taxon>Hymenoptera</taxon>
        <taxon>Apocrita</taxon>
        <taxon>Aculeata</taxon>
        <taxon>Formicoidea</taxon>
        <taxon>Formicidae</taxon>
        <taxon>Ponerinae</taxon>
        <taxon>Ponerini</taxon>
        <taxon>Dinoponera</taxon>
    </lineage>
</organism>
<dbReference type="SUPFAM" id="SSF103473">
    <property type="entry name" value="MFS general substrate transporter"/>
    <property type="match status" value="1"/>
</dbReference>
<dbReference type="RefSeq" id="XP_014487668.1">
    <property type="nucleotide sequence ID" value="XM_014632182.1"/>
</dbReference>
<dbReference type="InterPro" id="IPR036259">
    <property type="entry name" value="MFS_trans_sf"/>
</dbReference>
<protein>
    <submittedName>
        <fullName evidence="3">Uncharacterized protein LOC106751305 isoform X1</fullName>
    </submittedName>
</protein>
<feature type="transmembrane region" description="Helical" evidence="1">
    <location>
        <begin position="498"/>
        <end position="520"/>
    </location>
</feature>
<proteinExistence type="predicted"/>
<dbReference type="Gene3D" id="1.20.1250.20">
    <property type="entry name" value="MFS general substrate transporter like domains"/>
    <property type="match status" value="2"/>
</dbReference>
<dbReference type="PANTHER" id="PTHR11360">
    <property type="entry name" value="MONOCARBOXYLATE TRANSPORTER"/>
    <property type="match status" value="1"/>
</dbReference>
<keyword evidence="1" id="KW-0472">Membrane</keyword>
<dbReference type="InterPro" id="IPR050327">
    <property type="entry name" value="Proton-linked_MCT"/>
</dbReference>
<feature type="transmembrane region" description="Helical" evidence="1">
    <location>
        <begin position="167"/>
        <end position="188"/>
    </location>
</feature>
<gene>
    <name evidence="3" type="primary">LOC106751305</name>
</gene>
<accession>A0A6P3YBC6</accession>
<feature type="transmembrane region" description="Helical" evidence="1">
    <location>
        <begin position="560"/>
        <end position="586"/>
    </location>
</feature>
<feature type="transmembrane region" description="Helical" evidence="1">
    <location>
        <begin position="406"/>
        <end position="432"/>
    </location>
</feature>
<dbReference type="AlphaFoldDB" id="A0A6P3YBC6"/>